<proteinExistence type="predicted"/>
<evidence type="ECO:0000313" key="1">
    <source>
        <dbReference type="EMBL" id="KAK9939778.1"/>
    </source>
</evidence>
<keyword evidence="2" id="KW-1185">Reference proteome</keyword>
<dbReference type="EMBL" id="JBEDUW010000003">
    <property type="protein sequence ID" value="KAK9939778.1"/>
    <property type="molecule type" value="Genomic_DNA"/>
</dbReference>
<dbReference type="AlphaFoldDB" id="A0AAW1XV41"/>
<organism evidence="1 2">
    <name type="scientific">Rubus argutus</name>
    <name type="common">Southern blackberry</name>
    <dbReference type="NCBI Taxonomy" id="59490"/>
    <lineage>
        <taxon>Eukaryota</taxon>
        <taxon>Viridiplantae</taxon>
        <taxon>Streptophyta</taxon>
        <taxon>Embryophyta</taxon>
        <taxon>Tracheophyta</taxon>
        <taxon>Spermatophyta</taxon>
        <taxon>Magnoliopsida</taxon>
        <taxon>eudicotyledons</taxon>
        <taxon>Gunneridae</taxon>
        <taxon>Pentapetalae</taxon>
        <taxon>rosids</taxon>
        <taxon>fabids</taxon>
        <taxon>Rosales</taxon>
        <taxon>Rosaceae</taxon>
        <taxon>Rosoideae</taxon>
        <taxon>Rosoideae incertae sedis</taxon>
        <taxon>Rubus</taxon>
    </lineage>
</organism>
<protein>
    <submittedName>
        <fullName evidence="1">Uncharacterized protein</fullName>
    </submittedName>
</protein>
<accession>A0AAW1XV41</accession>
<sequence>MGCGGCCDDVEAEGDIVRCRAGATTKEDWVLLQIGNDSSGGVREWRGLTARQGRRGFGRDSRLQINAKVTWIKIEHGLGFWAGVMFTV</sequence>
<reference evidence="1 2" key="1">
    <citation type="journal article" date="2023" name="G3 (Bethesda)">
        <title>A chromosome-length genome assembly and annotation of blackberry (Rubus argutus, cv. 'Hillquist').</title>
        <authorList>
            <person name="Bruna T."/>
            <person name="Aryal R."/>
            <person name="Dudchenko O."/>
            <person name="Sargent D.J."/>
            <person name="Mead D."/>
            <person name="Buti M."/>
            <person name="Cavallini A."/>
            <person name="Hytonen T."/>
            <person name="Andres J."/>
            <person name="Pham M."/>
            <person name="Weisz D."/>
            <person name="Mascagni F."/>
            <person name="Usai G."/>
            <person name="Natali L."/>
            <person name="Bassil N."/>
            <person name="Fernandez G.E."/>
            <person name="Lomsadze A."/>
            <person name="Armour M."/>
            <person name="Olukolu B."/>
            <person name="Poorten T."/>
            <person name="Britton C."/>
            <person name="Davik J."/>
            <person name="Ashrafi H."/>
            <person name="Aiden E.L."/>
            <person name="Borodovsky M."/>
            <person name="Worthington M."/>
        </authorList>
    </citation>
    <scope>NUCLEOTIDE SEQUENCE [LARGE SCALE GENOMIC DNA]</scope>
    <source>
        <strain evidence="1">PI 553951</strain>
    </source>
</reference>
<gene>
    <name evidence="1" type="ORF">M0R45_016464</name>
</gene>
<comment type="caution">
    <text evidence="1">The sequence shown here is derived from an EMBL/GenBank/DDBJ whole genome shotgun (WGS) entry which is preliminary data.</text>
</comment>
<evidence type="ECO:0000313" key="2">
    <source>
        <dbReference type="Proteomes" id="UP001457282"/>
    </source>
</evidence>
<name>A0AAW1XV41_RUBAR</name>
<dbReference type="Proteomes" id="UP001457282">
    <property type="component" value="Unassembled WGS sequence"/>
</dbReference>